<accession>A0A0W0U7X4</accession>
<dbReference type="PATRIC" id="fig|45065.4.peg.568"/>
<dbReference type="Pfam" id="PF13289">
    <property type="entry name" value="SIR2_2"/>
    <property type="match status" value="1"/>
</dbReference>
<name>A0A0W0U7X4_9GAMM</name>
<dbReference type="AlphaFoldDB" id="A0A0W0U7X4"/>
<sequence length="1030" mass="118763">MIYKNLTVTPNTIQQAAINNEQFDIAIHLLEAAIVDGRKTVRSALAEILTPSSSTPDATATHEALLLLAENREGRIRLITTNFDLLFEKVKTSKSLSFKSFNAPLLPVPKARWDGLVYLHGLLPNEPTESDLDQLILSSGDFGRAYLIERWAARFVSELFRNFSVCFVGYSINDPVLRYMTDAIAAEGLLGEKPLEMFAFGGYADGEEVECKNGWEAKNVTPILYREDEYHTHLHNTLGVWAKAYRDGVRSKEQIVVECAIANPITSTKHNNIIGRMLWALNDPSGLPAKRFAELDPVPSLDWLEPLSQQYLFSPRMAIVDDGDHSSKLDVVTIQLIRWLIRHLDDPKLLVRLVNRGGQLHDFFRQKLKQRLGELDRLISTKNATELDRIRENAPNAIPRPEMRTLWYLMIDGHIKPKKGNNDLSLYSWINQFERDGLTTGMRLSLRKILTPLLSLSDSCLRNDDKNDLGNWDVVLASTHHAHDALVQLSENMKWKEALPALLNDFNTLLRDLFDLRRELGAVNDKEDDSYWHQPSISEHPQNEYHNYKDWTILIKLTREAWIELAKRSPERARIYAEAWMHVPYPVFKRFSFFAAAHEGVISHRQALDWLLSDERWWFWSNETKRETIRLLVFLAPQLDVTMMAELEQAILSELPRDMHCTDISTDDSHKAIEHSVFLRLAKVAQTGVALSEVGERRLKEIEMKYGWLLAPDERDEFPGWMSSGSGLFQPKNFTPLPRRRRGVLDYLLAHPVLDESQGDDWRRRCSESFQATAYALYKLAKTNNWPVNRWRDALQAWAEEKLSDCSWRFMASVVVEAPNDFLQSLSHGVSRWLEVAAKTFEGDDSFFLKLAQRILQLDFDHNGEIDDYISHAINHPIGHITFALIYRWLRQKPNDGQGLPEDVKSIFTELCDIKIAKFRSARVLLSAHVISLFRTDKAWSAQYLLPLYKWNSLSDEAKSVWQGFLWSLQLYRPFIEAIKSDFLDMANYYIQLADYHHQFARLLTFATLELRDILALPQIRGHFNQVSLD</sequence>
<keyword evidence="2" id="KW-1185">Reference proteome</keyword>
<dbReference type="EMBL" id="LNYC01000010">
    <property type="protein sequence ID" value="KTD03719.1"/>
    <property type="molecule type" value="Genomic_DNA"/>
</dbReference>
<proteinExistence type="predicted"/>
<dbReference type="Proteomes" id="UP000054785">
    <property type="component" value="Unassembled WGS sequence"/>
</dbReference>
<evidence type="ECO:0000313" key="2">
    <source>
        <dbReference type="Proteomes" id="UP000054785"/>
    </source>
</evidence>
<comment type="caution">
    <text evidence="1">The sequence shown here is derived from an EMBL/GenBank/DDBJ whole genome shotgun (WGS) entry which is preliminary data.</text>
</comment>
<evidence type="ECO:0000313" key="1">
    <source>
        <dbReference type="EMBL" id="KTD03719.1"/>
    </source>
</evidence>
<dbReference type="STRING" id="45065.Lgee_0532"/>
<reference evidence="1 2" key="1">
    <citation type="submission" date="2015-11" db="EMBL/GenBank/DDBJ databases">
        <title>Genomic analysis of 38 Legionella species identifies large and diverse effector repertoires.</title>
        <authorList>
            <person name="Burstein D."/>
            <person name="Amaro F."/>
            <person name="Zusman T."/>
            <person name="Lifshitz Z."/>
            <person name="Cohen O."/>
            <person name="Gilbert J.A."/>
            <person name="Pupko T."/>
            <person name="Shuman H.A."/>
            <person name="Segal G."/>
        </authorList>
    </citation>
    <scope>NUCLEOTIDE SEQUENCE [LARGE SCALE GENOMIC DNA]</scope>
    <source>
        <strain evidence="1 2">ATCC 49504</strain>
    </source>
</reference>
<gene>
    <name evidence="1" type="ORF">Lgee_0532</name>
</gene>
<protein>
    <submittedName>
        <fullName evidence="1">Uncharacterized protein</fullName>
    </submittedName>
</protein>
<organism evidence="1 2">
    <name type="scientific">Legionella geestiana</name>
    <dbReference type="NCBI Taxonomy" id="45065"/>
    <lineage>
        <taxon>Bacteria</taxon>
        <taxon>Pseudomonadati</taxon>
        <taxon>Pseudomonadota</taxon>
        <taxon>Gammaproteobacteria</taxon>
        <taxon>Legionellales</taxon>
        <taxon>Legionellaceae</taxon>
        <taxon>Legionella</taxon>
    </lineage>
</organism>